<accession>A0A2W1JK19</accession>
<evidence type="ECO:0000256" key="3">
    <source>
        <dbReference type="ARBA" id="ARBA00022833"/>
    </source>
</evidence>
<feature type="domain" description="CENP-V/GFA" evidence="5">
    <location>
        <begin position="5"/>
        <end position="123"/>
    </location>
</feature>
<evidence type="ECO:0000256" key="2">
    <source>
        <dbReference type="ARBA" id="ARBA00022723"/>
    </source>
</evidence>
<name>A0A2W1JK19_9CYAN</name>
<dbReference type="Gene3D" id="3.90.1590.10">
    <property type="entry name" value="glutathione-dependent formaldehyde- activating enzyme (gfa)"/>
    <property type="match status" value="1"/>
</dbReference>
<comment type="similarity">
    <text evidence="1">Belongs to the Gfa family.</text>
</comment>
<evidence type="ECO:0000313" key="7">
    <source>
        <dbReference type="Proteomes" id="UP000248857"/>
    </source>
</evidence>
<dbReference type="GO" id="GO:0016846">
    <property type="term" value="F:carbon-sulfur lyase activity"/>
    <property type="evidence" value="ECO:0007669"/>
    <property type="project" value="InterPro"/>
</dbReference>
<keyword evidence="2" id="KW-0479">Metal-binding</keyword>
<keyword evidence="7" id="KW-1185">Reference proteome</keyword>
<dbReference type="GO" id="GO:0046872">
    <property type="term" value="F:metal ion binding"/>
    <property type="evidence" value="ECO:0007669"/>
    <property type="project" value="UniProtKB-KW"/>
</dbReference>
<sequence length="157" mass="17858">MTAPYTGRCQCGQVRYEIRAEPLTVYACHCRECQRQSASAFGMSMPVPRAAVILLQGTPKQWSRTSDSGREVVCFFCGECGTRLFHNPTRNPQITNIKPGTLDDTRELRAVGNLWIRSAQPWIHCSEETLNYQGQPTPEEYSQLLDKFSLQMPVREE</sequence>
<dbReference type="SUPFAM" id="SSF51316">
    <property type="entry name" value="Mss4-like"/>
    <property type="match status" value="1"/>
</dbReference>
<dbReference type="PROSITE" id="PS51891">
    <property type="entry name" value="CENP_V_GFA"/>
    <property type="match status" value="1"/>
</dbReference>
<comment type="caution">
    <text evidence="6">The sequence shown here is derived from an EMBL/GenBank/DDBJ whole genome shotgun (WGS) entry which is preliminary data.</text>
</comment>
<dbReference type="InterPro" id="IPR011057">
    <property type="entry name" value="Mss4-like_sf"/>
</dbReference>
<organism evidence="6 7">
    <name type="scientific">Acaryochloris thomasi RCC1774</name>
    <dbReference type="NCBI Taxonomy" id="1764569"/>
    <lineage>
        <taxon>Bacteria</taxon>
        <taxon>Bacillati</taxon>
        <taxon>Cyanobacteriota</taxon>
        <taxon>Cyanophyceae</taxon>
        <taxon>Acaryochloridales</taxon>
        <taxon>Acaryochloridaceae</taxon>
        <taxon>Acaryochloris</taxon>
        <taxon>Acaryochloris thomasi</taxon>
    </lineage>
</organism>
<dbReference type="InterPro" id="IPR006913">
    <property type="entry name" value="CENP-V/GFA"/>
</dbReference>
<dbReference type="EMBL" id="PQWO01000014">
    <property type="protein sequence ID" value="PZD71825.1"/>
    <property type="molecule type" value="Genomic_DNA"/>
</dbReference>
<evidence type="ECO:0000313" key="6">
    <source>
        <dbReference type="EMBL" id="PZD71825.1"/>
    </source>
</evidence>
<dbReference type="OrthoDB" id="530006at2"/>
<keyword evidence="4" id="KW-0456">Lyase</keyword>
<dbReference type="PANTHER" id="PTHR33337:SF3">
    <property type="entry name" value="CENP-V_GFA DOMAIN-CONTAINING PROTEIN"/>
    <property type="match status" value="1"/>
</dbReference>
<dbReference type="AlphaFoldDB" id="A0A2W1JK19"/>
<dbReference type="Proteomes" id="UP000248857">
    <property type="component" value="Unassembled WGS sequence"/>
</dbReference>
<protein>
    <recommendedName>
        <fullName evidence="5">CENP-V/GFA domain-containing protein</fullName>
    </recommendedName>
</protein>
<keyword evidence="3" id="KW-0862">Zinc</keyword>
<evidence type="ECO:0000256" key="4">
    <source>
        <dbReference type="ARBA" id="ARBA00023239"/>
    </source>
</evidence>
<dbReference type="Pfam" id="PF04828">
    <property type="entry name" value="GFA"/>
    <property type="match status" value="1"/>
</dbReference>
<gene>
    <name evidence="6" type="ORF">C1752_04527</name>
</gene>
<evidence type="ECO:0000259" key="5">
    <source>
        <dbReference type="PROSITE" id="PS51891"/>
    </source>
</evidence>
<evidence type="ECO:0000256" key="1">
    <source>
        <dbReference type="ARBA" id="ARBA00005495"/>
    </source>
</evidence>
<proteinExistence type="inferred from homology"/>
<dbReference type="RefSeq" id="WP_110987748.1">
    <property type="nucleotide sequence ID" value="NZ_CAWNWM010000014.1"/>
</dbReference>
<reference evidence="6 7" key="1">
    <citation type="journal article" date="2018" name="Sci. Rep.">
        <title>A novel species of the marine cyanobacterium Acaryochloris with a unique pigment content and lifestyle.</title>
        <authorList>
            <person name="Partensky F."/>
            <person name="Six C."/>
            <person name="Ratin M."/>
            <person name="Garczarek L."/>
            <person name="Vaulot D."/>
            <person name="Probert I."/>
            <person name="Calteau A."/>
            <person name="Gourvil P."/>
            <person name="Marie D."/>
            <person name="Grebert T."/>
            <person name="Bouchier C."/>
            <person name="Le Panse S."/>
            <person name="Gachenot M."/>
            <person name="Rodriguez F."/>
            <person name="Garrido J.L."/>
        </authorList>
    </citation>
    <scope>NUCLEOTIDE SEQUENCE [LARGE SCALE GENOMIC DNA]</scope>
    <source>
        <strain evidence="6 7">RCC1774</strain>
    </source>
</reference>
<dbReference type="PANTHER" id="PTHR33337">
    <property type="entry name" value="GFA DOMAIN-CONTAINING PROTEIN"/>
    <property type="match status" value="1"/>
</dbReference>